<organism evidence="2 3">
    <name type="scientific">Erythrobacter ani</name>
    <dbReference type="NCBI Taxonomy" id="2827235"/>
    <lineage>
        <taxon>Bacteria</taxon>
        <taxon>Pseudomonadati</taxon>
        <taxon>Pseudomonadota</taxon>
        <taxon>Alphaproteobacteria</taxon>
        <taxon>Sphingomonadales</taxon>
        <taxon>Erythrobacteraceae</taxon>
        <taxon>Erythrobacter/Porphyrobacter group</taxon>
        <taxon>Erythrobacter</taxon>
    </lineage>
</organism>
<protein>
    <submittedName>
        <fullName evidence="2">DUF2141 domain-containing protein</fullName>
    </submittedName>
</protein>
<reference evidence="2 3" key="1">
    <citation type="submission" date="2021-04" db="EMBL/GenBank/DDBJ databases">
        <authorList>
            <person name="Pira H."/>
            <person name="Risdian C."/>
            <person name="Wink J."/>
        </authorList>
    </citation>
    <scope>NUCLEOTIDE SEQUENCE [LARGE SCALE GENOMIC DNA]</scope>
    <source>
        <strain evidence="2 3">WH131</strain>
    </source>
</reference>
<proteinExistence type="predicted"/>
<feature type="signal peptide" evidence="1">
    <location>
        <begin position="1"/>
        <end position="18"/>
    </location>
</feature>
<dbReference type="EMBL" id="JAGSPB010000001">
    <property type="protein sequence ID" value="MBV7265449.1"/>
    <property type="molecule type" value="Genomic_DNA"/>
</dbReference>
<accession>A0ABS6SLC9</accession>
<evidence type="ECO:0000313" key="2">
    <source>
        <dbReference type="EMBL" id="MBV7265449.1"/>
    </source>
</evidence>
<sequence length="172" mass="18100">MKTFATGLAAITILAASASITGQPAAAQATSTSDFRNTIANNMRACAPGAGPAVRVTINGVKNSSGKVRVQVYQGTKADWLEKGRWLNRIELPARRGRMTFCVPVPASGTYAIAARHDVNGNGSTDLREDGGAMSNDPSISIFNLGKPSVDKTRFNIGSGVDSMTITMKYFG</sequence>
<feature type="chain" id="PRO_5046862569" evidence="1">
    <location>
        <begin position="19"/>
        <end position="172"/>
    </location>
</feature>
<name>A0ABS6SLC9_9SPHN</name>
<evidence type="ECO:0000256" key="1">
    <source>
        <dbReference type="SAM" id="SignalP"/>
    </source>
</evidence>
<dbReference type="RefSeq" id="WP_218315904.1">
    <property type="nucleotide sequence ID" value="NZ_JAGSPB010000001.1"/>
</dbReference>
<dbReference type="Pfam" id="PF09912">
    <property type="entry name" value="DUF2141"/>
    <property type="match status" value="1"/>
</dbReference>
<keyword evidence="1" id="KW-0732">Signal</keyword>
<gene>
    <name evidence="2" type="ORF">KCG45_04605</name>
</gene>
<dbReference type="Proteomes" id="UP000699975">
    <property type="component" value="Unassembled WGS sequence"/>
</dbReference>
<evidence type="ECO:0000313" key="3">
    <source>
        <dbReference type="Proteomes" id="UP000699975"/>
    </source>
</evidence>
<keyword evidence="3" id="KW-1185">Reference proteome</keyword>
<comment type="caution">
    <text evidence="2">The sequence shown here is derived from an EMBL/GenBank/DDBJ whole genome shotgun (WGS) entry which is preliminary data.</text>
</comment>
<dbReference type="InterPro" id="IPR018673">
    <property type="entry name" value="DUF2141"/>
</dbReference>